<feature type="transmembrane region" description="Helical" evidence="1">
    <location>
        <begin position="36"/>
        <end position="56"/>
    </location>
</feature>
<protein>
    <submittedName>
        <fullName evidence="3">DUF58 domain-containing protein</fullName>
    </submittedName>
</protein>
<organism evidence="3 4">
    <name type="scientific">Persicimonas caeni</name>
    <dbReference type="NCBI Taxonomy" id="2292766"/>
    <lineage>
        <taxon>Bacteria</taxon>
        <taxon>Deltaproteobacteria</taxon>
        <taxon>Bradymonadales</taxon>
        <taxon>Bradymonadaceae</taxon>
        <taxon>Persicimonas</taxon>
    </lineage>
</organism>
<evidence type="ECO:0000313" key="3">
    <source>
        <dbReference type="EMBL" id="QDG54352.1"/>
    </source>
</evidence>
<dbReference type="EMBL" id="CP041186">
    <property type="protein sequence ID" value="QDG54352.1"/>
    <property type="molecule type" value="Genomic_DNA"/>
</dbReference>
<dbReference type="AlphaFoldDB" id="A0A4Y6Q1F7"/>
<dbReference type="Proteomes" id="UP000315995">
    <property type="component" value="Chromosome"/>
</dbReference>
<accession>A0A4Y6Q1F7</accession>
<dbReference type="RefSeq" id="WP_141200796.1">
    <property type="nucleotide sequence ID" value="NZ_CP041186.1"/>
</dbReference>
<sequence length="548" mass="61490">MNPHLTTRGVFVFVCAIVFLAAGAVTEQPLLLLLGQVQVAVLAISFLLCVVAALALDRRFVRIEVRDDSGSKRFRSTGVMTGEKTDVDVYISNDAWVPLYGLALEPFGARALGLGDIDDYFHLPTKAEVSAPLTVEAARSGRWTLQGFDVSISDPLGLLSARDYLPCLHAFECFPQRSHRRDQSARNLGAFALQHGGKHVVRQIGTGSMVRELRDYQPGDPLRHIAWKATARNRRLISRDFEREVNLSMYLLLDISTSMRGGQWEGQKLEHGVESVAELATSVIGARDRVGLMTFDEKLYGHIPPATAPSHLARILRHLVGVNSVVDDELTEWGEVELAQKLADYLVVQERLDFRRGDDVEPESGVNIKLLERWLRSVIRLEKEKFDSPILHDGLLDEETSLLRRFAQLRGVEVPYRVEARLGLKERGLNQAIERIVTTAKESQWIVVISDLCGVMNTEVVTRSIRLAQIKGHAVRFLVPFTPAYYEDDHDGSERYSISRELFSTREREERLKIASHLRKLGVQVDFMKPGQSALQLLLGGRGRRVAS</sequence>
<dbReference type="InterPro" id="IPR036465">
    <property type="entry name" value="vWFA_dom_sf"/>
</dbReference>
<evidence type="ECO:0000259" key="2">
    <source>
        <dbReference type="Pfam" id="PF01882"/>
    </source>
</evidence>
<gene>
    <name evidence="3" type="ORF">FIV42_27480</name>
</gene>
<dbReference type="OrthoDB" id="9778037at2"/>
<name>A0A4Y6Q1F7_PERCE</name>
<evidence type="ECO:0000256" key="1">
    <source>
        <dbReference type="SAM" id="Phobius"/>
    </source>
</evidence>
<dbReference type="PANTHER" id="PTHR33608">
    <property type="entry name" value="BLL2464 PROTEIN"/>
    <property type="match status" value="1"/>
</dbReference>
<dbReference type="Gene3D" id="3.40.50.410">
    <property type="entry name" value="von Willebrand factor, type A domain"/>
    <property type="match status" value="1"/>
</dbReference>
<accession>A0A5B8YG46</accession>
<dbReference type="PANTHER" id="PTHR33608:SF6">
    <property type="entry name" value="BLL2464 PROTEIN"/>
    <property type="match status" value="1"/>
</dbReference>
<keyword evidence="4" id="KW-1185">Reference proteome</keyword>
<keyword evidence="1" id="KW-1133">Transmembrane helix</keyword>
<dbReference type="SUPFAM" id="SSF53300">
    <property type="entry name" value="vWA-like"/>
    <property type="match status" value="1"/>
</dbReference>
<dbReference type="InterPro" id="IPR002881">
    <property type="entry name" value="DUF58"/>
</dbReference>
<feature type="domain" description="DUF58" evidence="2">
    <location>
        <begin position="212"/>
        <end position="321"/>
    </location>
</feature>
<keyword evidence="1" id="KW-0812">Transmembrane</keyword>
<keyword evidence="1" id="KW-0472">Membrane</keyword>
<reference evidence="3 4" key="1">
    <citation type="submission" date="2019-06" db="EMBL/GenBank/DDBJ databases">
        <title>Persicimonas caeni gen. nov., sp. nov., a predatory bacterium isolated from solar saltern.</title>
        <authorList>
            <person name="Wang S."/>
        </authorList>
    </citation>
    <scope>NUCLEOTIDE SEQUENCE [LARGE SCALE GENOMIC DNA]</scope>
    <source>
        <strain evidence="3 4">YN101</strain>
    </source>
</reference>
<evidence type="ECO:0000313" key="4">
    <source>
        <dbReference type="Proteomes" id="UP000315995"/>
    </source>
</evidence>
<proteinExistence type="predicted"/>
<dbReference type="Pfam" id="PF01882">
    <property type="entry name" value="DUF58"/>
    <property type="match status" value="1"/>
</dbReference>